<dbReference type="PANTHER" id="PTHR45638:SF11">
    <property type="entry name" value="CYCLIC NUCLEOTIDE-GATED CATION CHANNEL SUBUNIT A"/>
    <property type="match status" value="1"/>
</dbReference>
<gene>
    <name evidence="12" type="ORF">H310_07923</name>
</gene>
<feature type="transmembrane region" description="Helical" evidence="10">
    <location>
        <begin position="378"/>
        <end position="396"/>
    </location>
</feature>
<sequence length="961" mass="105176">MAVWQLPNVLKPFDTFQCRRRFITTMTSKSNGTGPPVVPRRSVGTLAPVTRGHSITKISAKAPGPSVTAVGNVCHMIEKASARPPTTTDVAPDDIRGNPDDVTSSVAETDDVVHPIDDHASQTATTSTKSSSKRRLTATSPRVVDLTQILAAPINHGDEATQGPFMSILQGESDHASTQSSFTPSTSPGVQVNSPMTSMLHKASMATSGSGSLHGSKGRGLLQLVVSKSGLITSPASTSPAAQDTSSASALLVQASSGGSGALRRTSSKLLLQRSPSVTALLTQQKGSSKRLVVAVGKVLQHITQDSTRPSFVGGAAAVARTAAGLTKRLSLLRADTNVNAEELEHELNDMAASQMSLIARRHRAPFYMSIHSRFKRWWDALLAVVTFYAVVVVPMDLSFNLWDSFPWVHAVQALVEFVFILDIVVAFRTSFLISATHEEVTDVALIRRHYLTLWFWVDCLGSIPSSVLGCRFRHSDFAIVRLFVFLRILRLSSSPTFPNAMAWASHKFSSSGVRLATLLAMYLLLHHYIACSYYLLVQFENGADNADGMVTWRVPFAANDTLGVKYLGSYFRGLVVTSGSDLGPSTSLERLWGTTMFTIGIIANACVAGICKSMLTQMNKVQDEQVHRQDSIELCLRNCHATSDLTSKINSFYSTAYSHESAHHASDLFHGMPEKLHFELSVALNQSFLNKVPLFRALEPEGIVAVMECVEETVAMPGDMIIRAGEPGRAFYMIKMGSVEVYDNLGPKGTRVSIKHMHAGEFFGEMSLIRQGTASANVIATSFCVLLVLYKEIFDWITMENEHLKSFMERSQERRSSEATAARRRSYVATAEDVAKASQGTNKRRSTFLPKRLQAMVARIRLRRAARWVMMVKRIGGGMENSIESTSRLGATANMLRDFGKTDSRPQAHMSMGLAAKMRTLMHANRGRSTATRALRAVAEMSQYTAKEMVESTRIKVQHM</sequence>
<evidence type="ECO:0000256" key="7">
    <source>
        <dbReference type="ARBA" id="ARBA00023286"/>
    </source>
</evidence>
<dbReference type="InterPro" id="IPR018488">
    <property type="entry name" value="cNMP-bd_CS"/>
</dbReference>
<dbReference type="PROSITE" id="PS00888">
    <property type="entry name" value="CNMP_BINDING_1"/>
    <property type="match status" value="1"/>
</dbReference>
<dbReference type="Gene3D" id="2.60.120.10">
    <property type="entry name" value="Jelly Rolls"/>
    <property type="match status" value="1"/>
</dbReference>
<dbReference type="STRING" id="157072.A0A024U119"/>
<feature type="compositionally biased region" description="Basic and acidic residues" evidence="9">
    <location>
        <begin position="111"/>
        <end position="120"/>
    </location>
</feature>
<keyword evidence="7" id="KW-1071">Ligand-gated ion channel</keyword>
<feature type="transmembrane region" description="Helical" evidence="10">
    <location>
        <begin position="592"/>
        <end position="612"/>
    </location>
</feature>
<feature type="region of interest" description="Disordered" evidence="9">
    <location>
        <begin position="171"/>
        <end position="194"/>
    </location>
</feature>
<dbReference type="EMBL" id="KI913966">
    <property type="protein sequence ID" value="ETV99889.1"/>
    <property type="molecule type" value="Genomic_DNA"/>
</dbReference>
<evidence type="ECO:0000256" key="5">
    <source>
        <dbReference type="ARBA" id="ARBA00023065"/>
    </source>
</evidence>
<evidence type="ECO:0000256" key="8">
    <source>
        <dbReference type="ARBA" id="ARBA00023303"/>
    </source>
</evidence>
<evidence type="ECO:0000256" key="9">
    <source>
        <dbReference type="SAM" id="MobiDB-lite"/>
    </source>
</evidence>
<evidence type="ECO:0000256" key="4">
    <source>
        <dbReference type="ARBA" id="ARBA00022989"/>
    </source>
</evidence>
<dbReference type="SUPFAM" id="SSF51206">
    <property type="entry name" value="cAMP-binding domain-like"/>
    <property type="match status" value="1"/>
</dbReference>
<feature type="compositionally biased region" description="Low complexity" evidence="9">
    <location>
        <begin position="121"/>
        <end position="130"/>
    </location>
</feature>
<evidence type="ECO:0000256" key="1">
    <source>
        <dbReference type="ARBA" id="ARBA00004141"/>
    </source>
</evidence>
<feature type="transmembrane region" description="Helical" evidence="10">
    <location>
        <begin position="516"/>
        <end position="537"/>
    </location>
</feature>
<name>A0A024U119_9STRA</name>
<evidence type="ECO:0000259" key="11">
    <source>
        <dbReference type="PROSITE" id="PS50042"/>
    </source>
</evidence>
<dbReference type="Gene3D" id="1.10.287.70">
    <property type="match status" value="1"/>
</dbReference>
<dbReference type="RefSeq" id="XP_008871665.1">
    <property type="nucleotide sequence ID" value="XM_008873443.1"/>
</dbReference>
<accession>A0A024U119</accession>
<dbReference type="GO" id="GO:0005221">
    <property type="term" value="F:intracellularly cyclic nucleotide-activated monoatomic cation channel activity"/>
    <property type="evidence" value="ECO:0007669"/>
    <property type="project" value="InterPro"/>
</dbReference>
<organism evidence="12">
    <name type="scientific">Aphanomyces invadans</name>
    <dbReference type="NCBI Taxonomy" id="157072"/>
    <lineage>
        <taxon>Eukaryota</taxon>
        <taxon>Sar</taxon>
        <taxon>Stramenopiles</taxon>
        <taxon>Oomycota</taxon>
        <taxon>Saprolegniomycetes</taxon>
        <taxon>Saprolegniales</taxon>
        <taxon>Verrucalvaceae</taxon>
        <taxon>Aphanomyces</taxon>
    </lineage>
</organism>
<dbReference type="AlphaFoldDB" id="A0A024U119"/>
<feature type="compositionally biased region" description="Low complexity" evidence="9">
    <location>
        <begin position="177"/>
        <end position="188"/>
    </location>
</feature>
<feature type="region of interest" description="Disordered" evidence="9">
    <location>
        <begin position="82"/>
        <end position="140"/>
    </location>
</feature>
<keyword evidence="6 10" id="KW-0472">Membrane</keyword>
<dbReference type="PROSITE" id="PS50042">
    <property type="entry name" value="CNMP_BINDING_3"/>
    <property type="match status" value="1"/>
</dbReference>
<keyword evidence="5" id="KW-0406">Ion transport</keyword>
<dbReference type="eggNOG" id="KOG0501">
    <property type="taxonomic scope" value="Eukaryota"/>
</dbReference>
<dbReference type="InterPro" id="IPR050866">
    <property type="entry name" value="CNG_cation_channel"/>
</dbReference>
<dbReference type="InterPro" id="IPR018490">
    <property type="entry name" value="cNMP-bd_dom_sf"/>
</dbReference>
<feature type="transmembrane region" description="Helical" evidence="10">
    <location>
        <begin position="408"/>
        <end position="428"/>
    </location>
</feature>
<protein>
    <recommendedName>
        <fullName evidence="11">Cyclic nucleotide-binding domain-containing protein</fullName>
    </recommendedName>
</protein>
<dbReference type="GO" id="GO:0044877">
    <property type="term" value="F:protein-containing complex binding"/>
    <property type="evidence" value="ECO:0007669"/>
    <property type="project" value="TreeGrafter"/>
</dbReference>
<keyword evidence="8" id="KW-0407">Ion channel</keyword>
<dbReference type="VEuPathDB" id="FungiDB:H310_07923"/>
<evidence type="ECO:0000313" key="12">
    <source>
        <dbReference type="EMBL" id="ETV99889.1"/>
    </source>
</evidence>
<evidence type="ECO:0000256" key="10">
    <source>
        <dbReference type="SAM" id="Phobius"/>
    </source>
</evidence>
<dbReference type="CDD" id="cd00038">
    <property type="entry name" value="CAP_ED"/>
    <property type="match status" value="1"/>
</dbReference>
<keyword evidence="3 10" id="KW-0812">Transmembrane</keyword>
<dbReference type="InterPro" id="IPR014710">
    <property type="entry name" value="RmlC-like_jellyroll"/>
</dbReference>
<evidence type="ECO:0000256" key="6">
    <source>
        <dbReference type="ARBA" id="ARBA00023136"/>
    </source>
</evidence>
<evidence type="ECO:0000256" key="2">
    <source>
        <dbReference type="ARBA" id="ARBA00022448"/>
    </source>
</evidence>
<dbReference type="OrthoDB" id="421226at2759"/>
<dbReference type="SUPFAM" id="SSF81324">
    <property type="entry name" value="Voltage-gated potassium channels"/>
    <property type="match status" value="1"/>
</dbReference>
<dbReference type="GeneID" id="20084973"/>
<dbReference type="PANTHER" id="PTHR45638">
    <property type="entry name" value="CYCLIC NUCLEOTIDE-GATED CATION CHANNEL SUBUNIT A"/>
    <property type="match status" value="1"/>
</dbReference>
<dbReference type="InterPro" id="IPR000595">
    <property type="entry name" value="cNMP-bd_dom"/>
</dbReference>
<evidence type="ECO:0000256" key="3">
    <source>
        <dbReference type="ARBA" id="ARBA00022692"/>
    </source>
</evidence>
<comment type="subcellular location">
    <subcellularLocation>
        <location evidence="1">Membrane</location>
        <topology evidence="1">Multi-pass membrane protein</topology>
    </subcellularLocation>
</comment>
<dbReference type="SMART" id="SM00100">
    <property type="entry name" value="cNMP"/>
    <property type="match status" value="1"/>
</dbReference>
<reference evidence="12" key="1">
    <citation type="submission" date="2013-12" db="EMBL/GenBank/DDBJ databases">
        <title>The Genome Sequence of Aphanomyces invadans NJM9701.</title>
        <authorList>
            <consortium name="The Broad Institute Genomics Platform"/>
            <person name="Russ C."/>
            <person name="Tyler B."/>
            <person name="van West P."/>
            <person name="Dieguez-Uribeondo J."/>
            <person name="Young S.K."/>
            <person name="Zeng Q."/>
            <person name="Gargeya S."/>
            <person name="Fitzgerald M."/>
            <person name="Abouelleil A."/>
            <person name="Alvarado L."/>
            <person name="Chapman S.B."/>
            <person name="Gainer-Dewar J."/>
            <person name="Goldberg J."/>
            <person name="Griggs A."/>
            <person name="Gujja S."/>
            <person name="Hansen M."/>
            <person name="Howarth C."/>
            <person name="Imamovic A."/>
            <person name="Ireland A."/>
            <person name="Larimer J."/>
            <person name="McCowan C."/>
            <person name="Murphy C."/>
            <person name="Pearson M."/>
            <person name="Poon T.W."/>
            <person name="Priest M."/>
            <person name="Roberts A."/>
            <person name="Saif S."/>
            <person name="Shea T."/>
            <person name="Sykes S."/>
            <person name="Wortman J."/>
            <person name="Nusbaum C."/>
            <person name="Birren B."/>
        </authorList>
    </citation>
    <scope>NUCLEOTIDE SEQUENCE [LARGE SCALE GENOMIC DNA]</scope>
    <source>
        <strain evidence="12">NJM9701</strain>
    </source>
</reference>
<feature type="domain" description="Cyclic nucleotide-binding" evidence="11">
    <location>
        <begin position="695"/>
        <end position="816"/>
    </location>
</feature>
<keyword evidence="2" id="KW-0813">Transport</keyword>
<proteinExistence type="predicted"/>
<dbReference type="GO" id="GO:0016020">
    <property type="term" value="C:membrane"/>
    <property type="evidence" value="ECO:0007669"/>
    <property type="project" value="UniProtKB-SubCell"/>
</dbReference>
<dbReference type="Pfam" id="PF00027">
    <property type="entry name" value="cNMP_binding"/>
    <property type="match status" value="1"/>
</dbReference>
<keyword evidence="4 10" id="KW-1133">Transmembrane helix</keyword>